<dbReference type="EMBL" id="CP016181">
    <property type="protein sequence ID" value="AWX99592.1"/>
    <property type="molecule type" value="Genomic_DNA"/>
</dbReference>
<accession>A0A2Z4PQ47</accession>
<evidence type="ECO:0000259" key="1">
    <source>
        <dbReference type="PROSITE" id="PS50987"/>
    </source>
</evidence>
<evidence type="ECO:0000313" key="2">
    <source>
        <dbReference type="EMBL" id="AWX99592.1"/>
    </source>
</evidence>
<dbReference type="InterPro" id="IPR036388">
    <property type="entry name" value="WH-like_DNA-bd_sf"/>
</dbReference>
<protein>
    <submittedName>
        <fullName evidence="2">ArsR family transcriptional regulator</fullName>
    </submittedName>
</protein>
<dbReference type="Gene3D" id="1.10.10.10">
    <property type="entry name" value="Winged helix-like DNA-binding domain superfamily/Winged helix DNA-binding domain"/>
    <property type="match status" value="1"/>
</dbReference>
<reference evidence="2 3" key="1">
    <citation type="submission" date="2016-06" db="EMBL/GenBank/DDBJ databases">
        <title>The sequenced genome of the ice-adhering bacterium Marinomonas primoryensis, from Antarctica.</title>
        <authorList>
            <person name="Graham L."/>
            <person name="Vance T.D.R."/>
            <person name="Davies P.L."/>
        </authorList>
    </citation>
    <scope>NUCLEOTIDE SEQUENCE [LARGE SCALE GENOMIC DNA]</scope>
    <source>
        <strain evidence="2 3">AceL</strain>
    </source>
</reference>
<dbReference type="InterPro" id="IPR036390">
    <property type="entry name" value="WH_DNA-bd_sf"/>
</dbReference>
<dbReference type="Proteomes" id="UP000249898">
    <property type="component" value="Chromosome"/>
</dbReference>
<dbReference type="RefSeq" id="WP_112136467.1">
    <property type="nucleotide sequence ID" value="NZ_CP016181.1"/>
</dbReference>
<gene>
    <name evidence="2" type="ORF">A8139_05970</name>
</gene>
<dbReference type="PRINTS" id="PR00778">
    <property type="entry name" value="HTHARSR"/>
</dbReference>
<dbReference type="SMART" id="SM00418">
    <property type="entry name" value="HTH_ARSR"/>
    <property type="match status" value="1"/>
</dbReference>
<proteinExistence type="predicted"/>
<dbReference type="AlphaFoldDB" id="A0A2Z4PQ47"/>
<organism evidence="2 3">
    <name type="scientific">Marinomonas primoryensis</name>
    <dbReference type="NCBI Taxonomy" id="178399"/>
    <lineage>
        <taxon>Bacteria</taxon>
        <taxon>Pseudomonadati</taxon>
        <taxon>Pseudomonadota</taxon>
        <taxon>Gammaproteobacteria</taxon>
        <taxon>Oceanospirillales</taxon>
        <taxon>Oceanospirillaceae</taxon>
        <taxon>Marinomonas</taxon>
    </lineage>
</organism>
<dbReference type="InterPro" id="IPR001845">
    <property type="entry name" value="HTH_ArsR_DNA-bd_dom"/>
</dbReference>
<dbReference type="SUPFAM" id="SSF46785">
    <property type="entry name" value="Winged helix' DNA-binding domain"/>
    <property type="match status" value="1"/>
</dbReference>
<evidence type="ECO:0000313" key="3">
    <source>
        <dbReference type="Proteomes" id="UP000249898"/>
    </source>
</evidence>
<sequence>MPNDETKNSSKRDGMLLILKALAHPMRLKIIVDLINDEYDAERHCTSFGLTVSKATRSHHFKLLKDVGLISHIDRGNHSLALLRRVALEEEYPGLIHLLKDC</sequence>
<dbReference type="OrthoDB" id="8565358at2"/>
<feature type="domain" description="HTH arsR-type" evidence="1">
    <location>
        <begin position="7"/>
        <end position="102"/>
    </location>
</feature>
<name>A0A2Z4PQ47_9GAMM</name>
<dbReference type="GO" id="GO:0003700">
    <property type="term" value="F:DNA-binding transcription factor activity"/>
    <property type="evidence" value="ECO:0007669"/>
    <property type="project" value="InterPro"/>
</dbReference>
<dbReference type="PROSITE" id="PS50987">
    <property type="entry name" value="HTH_ARSR_2"/>
    <property type="match status" value="1"/>
</dbReference>